<dbReference type="SUPFAM" id="SSF160631">
    <property type="entry name" value="SMI1/KNR4-like"/>
    <property type="match status" value="1"/>
</dbReference>
<dbReference type="InterPro" id="IPR037883">
    <property type="entry name" value="Knr4/Smi1-like_sf"/>
</dbReference>
<organism evidence="2 3">
    <name type="scientific">Angustibacter aerolatus</name>
    <dbReference type="NCBI Taxonomy" id="1162965"/>
    <lineage>
        <taxon>Bacteria</taxon>
        <taxon>Bacillati</taxon>
        <taxon>Actinomycetota</taxon>
        <taxon>Actinomycetes</taxon>
        <taxon>Kineosporiales</taxon>
        <taxon>Kineosporiaceae</taxon>
    </lineage>
</organism>
<dbReference type="Proteomes" id="UP001157017">
    <property type="component" value="Unassembled WGS sequence"/>
</dbReference>
<sequence>MTITGPVDADGFRAHLAAVAPGWVGREPASEAALLAAEQRLGVRLPPSYRAFLAFSNGGDHEDSDPEQVTALYSLFPVEQVQWWRDNGLEETIDGWEHYDDDEPEPAAGDASRLLIADGDDGGLWYLDPTKIEDGEWRAWTWWPGSGEEPTSESSFGAKVVAEVW</sequence>
<accession>A0ABQ6JHM0</accession>
<gene>
    <name evidence="2" type="ORF">GCM10025868_25790</name>
</gene>
<comment type="caution">
    <text evidence="2">The sequence shown here is derived from an EMBL/GenBank/DDBJ whole genome shotgun (WGS) entry which is preliminary data.</text>
</comment>
<protein>
    <recommendedName>
        <fullName evidence="1">Knr4/Smi1-like domain-containing protein</fullName>
    </recommendedName>
</protein>
<name>A0ABQ6JHM0_9ACTN</name>
<dbReference type="EMBL" id="BSUZ01000001">
    <property type="protein sequence ID" value="GMA87329.1"/>
    <property type="molecule type" value="Genomic_DNA"/>
</dbReference>
<dbReference type="Gene3D" id="3.40.1580.10">
    <property type="entry name" value="SMI1/KNR4-like"/>
    <property type="match status" value="1"/>
</dbReference>
<keyword evidence="3" id="KW-1185">Reference proteome</keyword>
<dbReference type="SMART" id="SM00860">
    <property type="entry name" value="SMI1_KNR4"/>
    <property type="match status" value="1"/>
</dbReference>
<dbReference type="InterPro" id="IPR018958">
    <property type="entry name" value="Knr4/Smi1-like_dom"/>
</dbReference>
<evidence type="ECO:0000313" key="2">
    <source>
        <dbReference type="EMBL" id="GMA87329.1"/>
    </source>
</evidence>
<feature type="domain" description="Knr4/Smi1-like" evidence="1">
    <location>
        <begin position="28"/>
        <end position="162"/>
    </location>
</feature>
<dbReference type="Pfam" id="PF09346">
    <property type="entry name" value="SMI1_KNR4"/>
    <property type="match status" value="1"/>
</dbReference>
<proteinExistence type="predicted"/>
<reference evidence="3" key="1">
    <citation type="journal article" date="2019" name="Int. J. Syst. Evol. Microbiol.">
        <title>The Global Catalogue of Microorganisms (GCM) 10K type strain sequencing project: providing services to taxonomists for standard genome sequencing and annotation.</title>
        <authorList>
            <consortium name="The Broad Institute Genomics Platform"/>
            <consortium name="The Broad Institute Genome Sequencing Center for Infectious Disease"/>
            <person name="Wu L."/>
            <person name="Ma J."/>
        </authorList>
    </citation>
    <scope>NUCLEOTIDE SEQUENCE [LARGE SCALE GENOMIC DNA]</scope>
    <source>
        <strain evidence="3">NBRC 108730</strain>
    </source>
</reference>
<evidence type="ECO:0000259" key="1">
    <source>
        <dbReference type="SMART" id="SM00860"/>
    </source>
</evidence>
<evidence type="ECO:0000313" key="3">
    <source>
        <dbReference type="Proteomes" id="UP001157017"/>
    </source>
</evidence>